<feature type="chain" id="PRO_5013788949" description="Aspergillopepsin" evidence="2">
    <location>
        <begin position="19"/>
        <end position="273"/>
    </location>
</feature>
<organism evidence="3 4">
    <name type="scientific">Ganoderma sinense ZZ0214-1</name>
    <dbReference type="NCBI Taxonomy" id="1077348"/>
    <lineage>
        <taxon>Eukaryota</taxon>
        <taxon>Fungi</taxon>
        <taxon>Dikarya</taxon>
        <taxon>Basidiomycota</taxon>
        <taxon>Agaricomycotina</taxon>
        <taxon>Agaricomycetes</taxon>
        <taxon>Polyporales</taxon>
        <taxon>Polyporaceae</taxon>
        <taxon>Ganoderma</taxon>
    </lineage>
</organism>
<sequence length="273" mass="28300">MFAATLFCQVLLAAAVFALPTSKERLAQRLARRAGGLTRQSQPKLVSSAPVTESKAALNGTTSNLIYSENWTGAVLSQSTATYTSVTGTFVVPTPQEPSGGSGAHYASAWVGIDGDTCGNAILQTGLDFNVDGSSVSYDAWFEWYPDYAYDFSGISFSAGDSVTVTVTASSATGGTAEVTNESTGQTVSYTFSDQTALCQYDAEWIVEDFSTDDGLVPFADFGSVTFTGAAAGTASGETVSPSGAELIDLVQDNQLVTSVSVGDTSVTVSYIA</sequence>
<keyword evidence="2" id="KW-0732">Signal</keyword>
<keyword evidence="4" id="KW-1185">Reference proteome</keyword>
<dbReference type="PRINTS" id="PR00977">
    <property type="entry name" value="SCYTLDPTASE"/>
</dbReference>
<feature type="active site" description="Proton acceptor" evidence="1">
    <location>
        <position position="208"/>
    </location>
</feature>
<dbReference type="GO" id="GO:0006508">
    <property type="term" value="P:proteolysis"/>
    <property type="evidence" value="ECO:0007669"/>
    <property type="project" value="InterPro"/>
</dbReference>
<dbReference type="InterPro" id="IPR038656">
    <property type="entry name" value="Peptidase_G1_sf"/>
</dbReference>
<dbReference type="Gene3D" id="2.60.120.700">
    <property type="entry name" value="Peptidase G1"/>
    <property type="match status" value="1"/>
</dbReference>
<dbReference type="SUPFAM" id="SSF49899">
    <property type="entry name" value="Concanavalin A-like lectins/glucanases"/>
    <property type="match status" value="1"/>
</dbReference>
<dbReference type="GO" id="GO:0070007">
    <property type="term" value="F:glutamic-type endopeptidase activity"/>
    <property type="evidence" value="ECO:0007669"/>
    <property type="project" value="InterPro"/>
</dbReference>
<dbReference type="CDD" id="cd13426">
    <property type="entry name" value="Peptidase_G1"/>
    <property type="match status" value="1"/>
</dbReference>
<dbReference type="Pfam" id="PF01828">
    <property type="entry name" value="Peptidase_A4"/>
    <property type="match status" value="1"/>
</dbReference>
<dbReference type="Proteomes" id="UP000230002">
    <property type="component" value="Unassembled WGS sequence"/>
</dbReference>
<dbReference type="PANTHER" id="PTHR37536:SF1">
    <property type="entry name" value="ASPERGILLOPEPSIN, PUTAITVE (AFU_ORTHOLOGUE AFUA_7G01200)"/>
    <property type="match status" value="1"/>
</dbReference>
<dbReference type="EMBL" id="AYKW01000045">
    <property type="protein sequence ID" value="PIL26004.1"/>
    <property type="molecule type" value="Genomic_DNA"/>
</dbReference>
<name>A0A2G8RWZ4_9APHY</name>
<dbReference type="OrthoDB" id="2862635at2759"/>
<feature type="signal peptide" evidence="2">
    <location>
        <begin position="1"/>
        <end position="18"/>
    </location>
</feature>
<evidence type="ECO:0008006" key="5">
    <source>
        <dbReference type="Google" id="ProtNLM"/>
    </source>
</evidence>
<protein>
    <recommendedName>
        <fullName evidence="5">Aspergillopepsin</fullName>
    </recommendedName>
</protein>
<dbReference type="InterPro" id="IPR000250">
    <property type="entry name" value="Peptidase_G1"/>
</dbReference>
<reference evidence="3 4" key="1">
    <citation type="journal article" date="2015" name="Sci. Rep.">
        <title>Chromosome-level genome map provides insights into diverse defense mechanisms in the medicinal fungus Ganoderma sinense.</title>
        <authorList>
            <person name="Zhu Y."/>
            <person name="Xu J."/>
            <person name="Sun C."/>
            <person name="Zhou S."/>
            <person name="Xu H."/>
            <person name="Nelson D.R."/>
            <person name="Qian J."/>
            <person name="Song J."/>
            <person name="Luo H."/>
            <person name="Xiang L."/>
            <person name="Li Y."/>
            <person name="Xu Z."/>
            <person name="Ji A."/>
            <person name="Wang L."/>
            <person name="Lu S."/>
            <person name="Hayward A."/>
            <person name="Sun W."/>
            <person name="Li X."/>
            <person name="Schwartz D.C."/>
            <person name="Wang Y."/>
            <person name="Chen S."/>
        </authorList>
    </citation>
    <scope>NUCLEOTIDE SEQUENCE [LARGE SCALE GENOMIC DNA]</scope>
    <source>
        <strain evidence="3 4">ZZ0214-1</strain>
    </source>
</reference>
<accession>A0A2G8RWZ4</accession>
<evidence type="ECO:0000256" key="1">
    <source>
        <dbReference type="PIRSR" id="PIRSR600250-50"/>
    </source>
</evidence>
<dbReference type="AlphaFoldDB" id="A0A2G8RWZ4"/>
<dbReference type="InterPro" id="IPR013320">
    <property type="entry name" value="ConA-like_dom_sf"/>
</dbReference>
<evidence type="ECO:0000313" key="3">
    <source>
        <dbReference type="EMBL" id="PIL26004.1"/>
    </source>
</evidence>
<evidence type="ECO:0000313" key="4">
    <source>
        <dbReference type="Proteomes" id="UP000230002"/>
    </source>
</evidence>
<evidence type="ECO:0000256" key="2">
    <source>
        <dbReference type="SAM" id="SignalP"/>
    </source>
</evidence>
<gene>
    <name evidence="3" type="ORF">GSI_11758</name>
</gene>
<dbReference type="STRING" id="1077348.A0A2G8RWZ4"/>
<comment type="caution">
    <text evidence="3">The sequence shown here is derived from an EMBL/GenBank/DDBJ whole genome shotgun (WGS) entry which is preliminary data.</text>
</comment>
<dbReference type="PANTHER" id="PTHR37536">
    <property type="entry name" value="PUTATIVE (AFU_ORTHOLOGUE AFUA_3G02970)-RELATED"/>
    <property type="match status" value="1"/>
</dbReference>
<proteinExistence type="predicted"/>